<dbReference type="Pfam" id="PF03171">
    <property type="entry name" value="2OG-FeII_Oxy"/>
    <property type="match status" value="1"/>
</dbReference>
<feature type="domain" description="Non-haem dioxygenase N-terminal" evidence="5">
    <location>
        <begin position="68"/>
        <end position="160"/>
    </location>
</feature>
<reference evidence="7" key="2">
    <citation type="submission" date="2020-08" db="EMBL/GenBank/DDBJ databases">
        <title>Plant Genome Project.</title>
        <authorList>
            <person name="Zhang R.-G."/>
        </authorList>
    </citation>
    <scope>NUCLEOTIDE SEQUENCE</scope>
    <source>
        <strain evidence="7">Huo1</strain>
        <tissue evidence="7">Leaf</tissue>
    </source>
</reference>
<dbReference type="Pfam" id="PF16719">
    <property type="entry name" value="SAWADEE"/>
    <property type="match status" value="1"/>
</dbReference>
<evidence type="ECO:0000313" key="7">
    <source>
        <dbReference type="EMBL" id="KAG6395776.1"/>
    </source>
</evidence>
<dbReference type="Pfam" id="PF14226">
    <property type="entry name" value="DIOX_N"/>
    <property type="match status" value="1"/>
</dbReference>
<dbReference type="GO" id="GO:0016706">
    <property type="term" value="F:2-oxoglutarate-dependent dioxygenase activity"/>
    <property type="evidence" value="ECO:0007669"/>
    <property type="project" value="UniProtKB-ARBA"/>
</dbReference>
<dbReference type="GO" id="GO:0046872">
    <property type="term" value="F:metal ion binding"/>
    <property type="evidence" value="ECO:0007669"/>
    <property type="project" value="UniProtKB-KW"/>
</dbReference>
<keyword evidence="1" id="KW-0479">Metal-binding</keyword>
<gene>
    <name evidence="7" type="ORF">SASPL_141901</name>
</gene>
<dbReference type="EMBL" id="PNBA02000016">
    <property type="protein sequence ID" value="KAG6395776.1"/>
    <property type="molecule type" value="Genomic_DNA"/>
</dbReference>
<evidence type="ECO:0000259" key="6">
    <source>
        <dbReference type="Pfam" id="PF16719"/>
    </source>
</evidence>
<organism evidence="7">
    <name type="scientific">Salvia splendens</name>
    <name type="common">Scarlet sage</name>
    <dbReference type="NCBI Taxonomy" id="180675"/>
    <lineage>
        <taxon>Eukaryota</taxon>
        <taxon>Viridiplantae</taxon>
        <taxon>Streptophyta</taxon>
        <taxon>Embryophyta</taxon>
        <taxon>Tracheophyta</taxon>
        <taxon>Spermatophyta</taxon>
        <taxon>Magnoliopsida</taxon>
        <taxon>eudicotyledons</taxon>
        <taxon>Gunneridae</taxon>
        <taxon>Pentapetalae</taxon>
        <taxon>asterids</taxon>
        <taxon>lamiids</taxon>
        <taxon>Lamiales</taxon>
        <taxon>Lamiaceae</taxon>
        <taxon>Nepetoideae</taxon>
        <taxon>Mentheae</taxon>
        <taxon>Salviinae</taxon>
        <taxon>Salvia</taxon>
        <taxon>Salvia subgen. Calosphace</taxon>
        <taxon>core Calosphace</taxon>
    </lineage>
</organism>
<comment type="caution">
    <text evidence="7">The sequence shown here is derived from an EMBL/GenBank/DDBJ whole genome shotgun (WGS) entry which is preliminary data.</text>
</comment>
<dbReference type="Gene3D" id="2.60.120.330">
    <property type="entry name" value="B-lactam Antibiotic, Isopenicillin N Synthase, Chain"/>
    <property type="match status" value="2"/>
</dbReference>
<evidence type="ECO:0000259" key="5">
    <source>
        <dbReference type="Pfam" id="PF14226"/>
    </source>
</evidence>
<dbReference type="InterPro" id="IPR044861">
    <property type="entry name" value="IPNS-like_FE2OG_OXY"/>
</dbReference>
<dbReference type="PANTHER" id="PTHR34945">
    <property type="entry name" value="2-OXOGLUTARATE (2OG) AND FE(II)-DEPENDENT OXYGENASE SUPERFAMILY PROTEIN"/>
    <property type="match status" value="1"/>
</dbReference>
<proteinExistence type="predicted"/>
<evidence type="ECO:0000256" key="3">
    <source>
        <dbReference type="SAM" id="MobiDB-lite"/>
    </source>
</evidence>
<dbReference type="InterPro" id="IPR032001">
    <property type="entry name" value="SAWADEE_dom"/>
</dbReference>
<dbReference type="AlphaFoldDB" id="A0A8X8WKX8"/>
<feature type="region of interest" description="Disordered" evidence="3">
    <location>
        <begin position="1"/>
        <end position="32"/>
    </location>
</feature>
<accession>A0A8X8WKX8</accession>
<feature type="domain" description="SAWADEE" evidence="6">
    <location>
        <begin position="450"/>
        <end position="581"/>
    </location>
</feature>
<dbReference type="PANTHER" id="PTHR34945:SF8">
    <property type="entry name" value="DOWNSTREAM TARGET OF AGL15-4"/>
    <property type="match status" value="1"/>
</dbReference>
<evidence type="ECO:0000256" key="2">
    <source>
        <dbReference type="ARBA" id="ARBA00023004"/>
    </source>
</evidence>
<dbReference type="GO" id="GO:0003682">
    <property type="term" value="F:chromatin binding"/>
    <property type="evidence" value="ECO:0007669"/>
    <property type="project" value="InterPro"/>
</dbReference>
<dbReference type="SUPFAM" id="SSF51197">
    <property type="entry name" value="Clavaminate synthase-like"/>
    <property type="match status" value="2"/>
</dbReference>
<dbReference type="InterPro" id="IPR027443">
    <property type="entry name" value="IPNS-like_sf"/>
</dbReference>
<dbReference type="Proteomes" id="UP000298416">
    <property type="component" value="Unassembled WGS sequence"/>
</dbReference>
<feature type="domain" description="Isopenicillin N synthase-like Fe(2+) 2OG dioxygenase" evidence="4">
    <location>
        <begin position="270"/>
        <end position="332"/>
    </location>
</feature>
<dbReference type="InterPro" id="IPR026992">
    <property type="entry name" value="DIOX_N"/>
</dbReference>
<evidence type="ECO:0000259" key="4">
    <source>
        <dbReference type="Pfam" id="PF03171"/>
    </source>
</evidence>
<keyword evidence="2" id="KW-0408">Iron</keyword>
<dbReference type="Gene3D" id="2.30.30.140">
    <property type="match status" value="1"/>
</dbReference>
<protein>
    <submittedName>
        <fullName evidence="7">Uncharacterized protein</fullName>
    </submittedName>
</protein>
<name>A0A8X8WKX8_SALSN</name>
<reference evidence="7" key="1">
    <citation type="submission" date="2018-01" db="EMBL/GenBank/DDBJ databases">
        <authorList>
            <person name="Mao J.F."/>
        </authorList>
    </citation>
    <scope>NUCLEOTIDE SEQUENCE</scope>
    <source>
        <strain evidence="7">Huo1</strain>
        <tissue evidence="7">Leaf</tissue>
    </source>
</reference>
<evidence type="ECO:0000313" key="8">
    <source>
        <dbReference type="Proteomes" id="UP000298416"/>
    </source>
</evidence>
<evidence type="ECO:0000256" key="1">
    <source>
        <dbReference type="ARBA" id="ARBA00022723"/>
    </source>
</evidence>
<dbReference type="Gene3D" id="2.40.50.40">
    <property type="match status" value="1"/>
</dbReference>
<keyword evidence="8" id="KW-1185">Reference proteome</keyword>
<sequence length="614" mass="69534">MAPTPEPLQRTNAVDFRAPPPSPVAPGRQSPFANDDVLTEYLQQSLKVPDLVLPDRVFPRQKSAQNPPRIDFEKLGSIENEMGFRICDLVAQIGCLELINHGISPDLMGLVLFLAGGIFQIPPEKKKAAAWSPERRYGFEEIYGEEEIKDQSEEFFWCDEEAMKLEMEGIWPFGFSNFSQEMRKLSKQMEEVGRRVMLFLQQHSSKKLLPVNGSPEEQEFAGKVCCIQKHGRKMGDEQSENSLRYDVIRMLIKGSEFSHTLSLHVWSGTTDFHVYSKKGWVSFSPARNSIVITVGDKLQGWSGGQYKHVIGRPVFKDENEKSNISMAFLYSPPKFINSIKEDEDFTISISQQFILCIIHMENLFKEMRDKTTEEEFCRELSIKFNGSIHRAEKPPVKWEQVQSWFRDKQTNAATVVVPFKPKKGSKTAILKKRTKVPTITASEAAVELQTLIFEAKSAKDSAWFDVASFLGYRVVNAGVNLGDLLVRVRFSGFGKDEDEWVSVHKAVRERSIPLEHSECDKVSVGDLVLCFREGEDHALYCDARVVEIERMVHDSSRCTCLFAVRWEHDGLEGEITAEKLCYRPTKPAAKDGVDLKLVPLQPGGAQSLLQLISG</sequence>